<reference evidence="1 2" key="1">
    <citation type="journal article" date="2012" name="PLoS ONE">
        <title>Evolution of Burkholderia pseudomallei in recurrent melioidosis.</title>
        <authorList>
            <person name="Hayden H.S."/>
            <person name="Lim R."/>
            <person name="Brittnacher M.J."/>
            <person name="Sims E.H."/>
            <person name="Ramage E.R."/>
            <person name="Fong C."/>
            <person name="Wu Z."/>
            <person name="Crist E."/>
            <person name="Chang J."/>
            <person name="Zhou Y."/>
            <person name="Radey M."/>
            <person name="Rohmer L."/>
            <person name="Haugen E."/>
            <person name="Gillett W."/>
            <person name="Wuthiekanun V."/>
            <person name="Peacock S.J."/>
            <person name="Kaul R."/>
            <person name="Miller S.I."/>
            <person name="Manoil C."/>
            <person name="Jacobs M.A."/>
        </authorList>
    </citation>
    <scope>NUCLEOTIDE SEQUENCE [LARGE SCALE GENOMIC DNA]</scope>
    <source>
        <strain evidence="1 2">1026b</strain>
    </source>
</reference>
<proteinExistence type="predicted"/>
<dbReference type="AlphaFoldDB" id="A0A0H3HQ70"/>
<dbReference type="EMBL" id="CP002833">
    <property type="protein sequence ID" value="AFI68156.1"/>
    <property type="molecule type" value="Genomic_DNA"/>
</dbReference>
<gene>
    <name evidence="1" type="ordered locus">BP1026B_I3591</name>
</gene>
<name>A0A0H3HQ70_BURP2</name>
<sequence>MVVINHGRTSFFLADWIGSIKDCLSIDCNQDADINRTSFLNFVTHF</sequence>
<protein>
    <submittedName>
        <fullName evidence="1">Uncharacterized protein</fullName>
    </submittedName>
</protein>
<accession>A0A0H3HQ70</accession>
<evidence type="ECO:0000313" key="1">
    <source>
        <dbReference type="EMBL" id="AFI68156.1"/>
    </source>
</evidence>
<dbReference type="Proteomes" id="UP000010087">
    <property type="component" value="Chromosome 1"/>
</dbReference>
<organism evidence="1 2">
    <name type="scientific">Burkholderia pseudomallei (strain 1026b)</name>
    <dbReference type="NCBI Taxonomy" id="884204"/>
    <lineage>
        <taxon>Bacteria</taxon>
        <taxon>Pseudomonadati</taxon>
        <taxon>Pseudomonadota</taxon>
        <taxon>Betaproteobacteria</taxon>
        <taxon>Burkholderiales</taxon>
        <taxon>Burkholderiaceae</taxon>
        <taxon>Burkholderia</taxon>
        <taxon>pseudomallei group</taxon>
    </lineage>
</organism>
<dbReference type="KEGG" id="bpz:BP1026B_I3591"/>
<evidence type="ECO:0000313" key="2">
    <source>
        <dbReference type="Proteomes" id="UP000010087"/>
    </source>
</evidence>